<dbReference type="RefSeq" id="WP_145937235.1">
    <property type="nucleotide sequence ID" value="NZ_BNAV01000004.1"/>
</dbReference>
<reference evidence="2" key="1">
    <citation type="journal article" date="2014" name="Int. J. Syst. Evol. Microbiol.">
        <title>Complete genome sequence of Corynebacterium casei LMG S-19264T (=DSM 44701T), isolated from a smear-ripened cheese.</title>
        <authorList>
            <consortium name="US DOE Joint Genome Institute (JGI-PGF)"/>
            <person name="Walter F."/>
            <person name="Albersmeier A."/>
            <person name="Kalinowski J."/>
            <person name="Ruckert C."/>
        </authorList>
    </citation>
    <scope>NUCLEOTIDE SEQUENCE</scope>
    <source>
        <strain evidence="2">CGMCC 4.7679</strain>
    </source>
</reference>
<evidence type="ECO:0000313" key="3">
    <source>
        <dbReference type="Proteomes" id="UP000658656"/>
    </source>
</evidence>
<dbReference type="PANTHER" id="PTHR38011">
    <property type="entry name" value="DIHYDROFOLATE REDUCTASE FAMILY PROTEIN (AFU_ORTHOLOGUE AFUA_8G06820)"/>
    <property type="match status" value="1"/>
</dbReference>
<organism evidence="2 3">
    <name type="scientific">Amycolatopsis bartoniae</name>
    <dbReference type="NCBI Taxonomy" id="941986"/>
    <lineage>
        <taxon>Bacteria</taxon>
        <taxon>Bacillati</taxon>
        <taxon>Actinomycetota</taxon>
        <taxon>Actinomycetes</taxon>
        <taxon>Pseudonocardiales</taxon>
        <taxon>Pseudonocardiaceae</taxon>
        <taxon>Amycolatopsis</taxon>
    </lineage>
</organism>
<keyword evidence="3" id="KW-1185">Reference proteome</keyword>
<dbReference type="InterPro" id="IPR024072">
    <property type="entry name" value="DHFR-like_dom_sf"/>
</dbReference>
<dbReference type="Pfam" id="PF01872">
    <property type="entry name" value="RibD_C"/>
    <property type="match status" value="1"/>
</dbReference>
<accession>A0A8H9IW36</accession>
<dbReference type="PANTHER" id="PTHR38011:SF11">
    <property type="entry name" value="2,5-DIAMINO-6-RIBOSYLAMINO-4(3H)-PYRIMIDINONE 5'-PHOSPHATE REDUCTASE"/>
    <property type="match status" value="1"/>
</dbReference>
<dbReference type="InterPro" id="IPR002734">
    <property type="entry name" value="RibDG_C"/>
</dbReference>
<evidence type="ECO:0000259" key="1">
    <source>
        <dbReference type="Pfam" id="PF01872"/>
    </source>
</evidence>
<dbReference type="AlphaFoldDB" id="A0A8H9IW36"/>
<gene>
    <name evidence="2" type="ORF">GCM10017566_31690</name>
</gene>
<dbReference type="Proteomes" id="UP000658656">
    <property type="component" value="Unassembled WGS sequence"/>
</dbReference>
<comment type="caution">
    <text evidence="2">The sequence shown here is derived from an EMBL/GenBank/DDBJ whole genome shotgun (WGS) entry which is preliminary data.</text>
</comment>
<dbReference type="GO" id="GO:0008703">
    <property type="term" value="F:5-amino-6-(5-phosphoribosylamino)uracil reductase activity"/>
    <property type="evidence" value="ECO:0007669"/>
    <property type="project" value="InterPro"/>
</dbReference>
<dbReference type="OrthoDB" id="7949219at2"/>
<evidence type="ECO:0000313" key="2">
    <source>
        <dbReference type="EMBL" id="GHF56193.1"/>
    </source>
</evidence>
<dbReference type="SUPFAM" id="SSF53597">
    <property type="entry name" value="Dihydrofolate reductase-like"/>
    <property type="match status" value="1"/>
</dbReference>
<name>A0A8H9IW36_9PSEU</name>
<feature type="domain" description="Bacterial bifunctional deaminase-reductase C-terminal" evidence="1">
    <location>
        <begin position="5"/>
        <end position="178"/>
    </location>
</feature>
<dbReference type="InterPro" id="IPR050765">
    <property type="entry name" value="Riboflavin_Biosynth_HTPR"/>
</dbReference>
<dbReference type="GO" id="GO:0009231">
    <property type="term" value="P:riboflavin biosynthetic process"/>
    <property type="evidence" value="ECO:0007669"/>
    <property type="project" value="InterPro"/>
</dbReference>
<sequence length="187" mass="21108">MARLVYTGIASLDGYTVDAEGKFDWAEPDEEVHAFVNDLERPLGTYLYGRRMYDTMAVWETEPALAEHAPLMRDYAAIWQAAEKIVYSRTLTEPRTTRTRIEREFDPEAVRKLKEQSDTDLAIGGPELAAHAIRAGLVDEYHLFANPVVVGGGTSFLPSGVRLDLELVDERRFTGGVVYFCYRTRQG</sequence>
<proteinExistence type="predicted"/>
<reference evidence="2" key="2">
    <citation type="submission" date="2020-09" db="EMBL/GenBank/DDBJ databases">
        <authorList>
            <person name="Sun Q."/>
            <person name="Zhou Y."/>
        </authorList>
    </citation>
    <scope>NUCLEOTIDE SEQUENCE</scope>
    <source>
        <strain evidence="2">CGMCC 4.7679</strain>
    </source>
</reference>
<dbReference type="Gene3D" id="3.40.430.10">
    <property type="entry name" value="Dihydrofolate Reductase, subunit A"/>
    <property type="match status" value="1"/>
</dbReference>
<dbReference type="EMBL" id="BNAV01000004">
    <property type="protein sequence ID" value="GHF56193.1"/>
    <property type="molecule type" value="Genomic_DNA"/>
</dbReference>
<protein>
    <submittedName>
        <fullName evidence="2">Deaminase</fullName>
    </submittedName>
</protein>